<dbReference type="GO" id="GO:0019316">
    <property type="term" value="P:D-allose catabolic process"/>
    <property type="evidence" value="ECO:0007669"/>
    <property type="project" value="TreeGrafter"/>
</dbReference>
<name>A0A0G1RXE4_9BACT</name>
<dbReference type="AlphaFoldDB" id="A0A0G1RXE4"/>
<gene>
    <name evidence="2" type="ORF">UX85_C0001G0233</name>
</gene>
<keyword evidence="2" id="KW-0413">Isomerase</keyword>
<dbReference type="Pfam" id="PF02502">
    <property type="entry name" value="LacAB_rpiB"/>
    <property type="match status" value="1"/>
</dbReference>
<dbReference type="Gene3D" id="3.40.1400.10">
    <property type="entry name" value="Sugar-phosphate isomerase, RpiB/LacA/LacB"/>
    <property type="match status" value="1"/>
</dbReference>
<accession>A0A0G1RXE4</accession>
<evidence type="ECO:0000313" key="3">
    <source>
        <dbReference type="Proteomes" id="UP000033860"/>
    </source>
</evidence>
<dbReference type="PANTHER" id="PTHR30345">
    <property type="entry name" value="RIBOSE-5-PHOSPHATE ISOMERASE B"/>
    <property type="match status" value="1"/>
</dbReference>
<dbReference type="GO" id="GO:0009052">
    <property type="term" value="P:pentose-phosphate shunt, non-oxidative branch"/>
    <property type="evidence" value="ECO:0007669"/>
    <property type="project" value="TreeGrafter"/>
</dbReference>
<dbReference type="GO" id="GO:0004751">
    <property type="term" value="F:ribose-5-phosphate isomerase activity"/>
    <property type="evidence" value="ECO:0007669"/>
    <property type="project" value="TreeGrafter"/>
</dbReference>
<protein>
    <submittedName>
        <fullName evidence="2">Sugar-phosphate isomerase, RpiB/LacA/LacB family</fullName>
    </submittedName>
</protein>
<reference evidence="2 3" key="1">
    <citation type="journal article" date="2015" name="Nature">
        <title>rRNA introns, odd ribosomes, and small enigmatic genomes across a large radiation of phyla.</title>
        <authorList>
            <person name="Brown C.T."/>
            <person name="Hug L.A."/>
            <person name="Thomas B.C."/>
            <person name="Sharon I."/>
            <person name="Castelle C.J."/>
            <person name="Singh A."/>
            <person name="Wilkins M.J."/>
            <person name="Williams K.H."/>
            <person name="Banfield J.F."/>
        </authorList>
    </citation>
    <scope>NUCLEOTIDE SEQUENCE [LARGE SCALE GENOMIC DNA]</scope>
</reference>
<dbReference type="Proteomes" id="UP000033860">
    <property type="component" value="Unassembled WGS sequence"/>
</dbReference>
<dbReference type="InterPro" id="IPR036569">
    <property type="entry name" value="RpiB_LacA_LacB_sf"/>
</dbReference>
<dbReference type="SUPFAM" id="SSF89623">
    <property type="entry name" value="Ribose/Galactose isomerase RpiB/AlsB"/>
    <property type="match status" value="1"/>
</dbReference>
<dbReference type="InterPro" id="IPR003500">
    <property type="entry name" value="RpiB_LacA_LacB"/>
</dbReference>
<proteinExistence type="inferred from homology"/>
<sequence>MIYLGADKQGFEAIKIAMEWLDNRGFKYENLGVKSKDQDMKLENLLPPIAEKVRADTKNLGIVSCGTGVGVEVGINKFSGIRACLADDPEVTEWSKIYDNCNVLCLIGWRPDRGKIEKILVSWFAAGYDGDSDRLKMMQEFDKWR</sequence>
<organism evidence="2 3">
    <name type="scientific">Candidatus Beckwithbacteria bacterium GW2011_GWB1_47_15</name>
    <dbReference type="NCBI Taxonomy" id="1618371"/>
    <lineage>
        <taxon>Bacteria</taxon>
        <taxon>Candidatus Beckwithiibacteriota</taxon>
    </lineage>
</organism>
<evidence type="ECO:0000256" key="1">
    <source>
        <dbReference type="ARBA" id="ARBA00008754"/>
    </source>
</evidence>
<comment type="caution">
    <text evidence="2">The sequence shown here is derived from an EMBL/GenBank/DDBJ whole genome shotgun (WGS) entry which is preliminary data.</text>
</comment>
<evidence type="ECO:0000313" key="2">
    <source>
        <dbReference type="EMBL" id="KKU62019.1"/>
    </source>
</evidence>
<comment type="similarity">
    <text evidence="1">Belongs to the LacAB/RpiB family.</text>
</comment>
<dbReference type="EMBL" id="LCNT01000001">
    <property type="protein sequence ID" value="KKU62019.1"/>
    <property type="molecule type" value="Genomic_DNA"/>
</dbReference>
<dbReference type="PANTHER" id="PTHR30345:SF0">
    <property type="entry name" value="DNA DAMAGE-REPAIR_TOLERATION PROTEIN DRT102"/>
    <property type="match status" value="1"/>
</dbReference>